<evidence type="ECO:0000256" key="2">
    <source>
        <dbReference type="ARBA" id="ARBA00023002"/>
    </source>
</evidence>
<keyword evidence="6" id="KW-1185">Reference proteome</keyword>
<gene>
    <name evidence="5" type="ORF">HGI30_08005</name>
</gene>
<keyword evidence="3" id="KW-0520">NAD</keyword>
<evidence type="ECO:0000259" key="4">
    <source>
        <dbReference type="Pfam" id="PF01370"/>
    </source>
</evidence>
<dbReference type="Gene3D" id="3.40.50.720">
    <property type="entry name" value="NAD(P)-binding Rossmann-like Domain"/>
    <property type="match status" value="1"/>
</dbReference>
<dbReference type="PANTHER" id="PTHR43103:SF5">
    <property type="entry name" value="4-EPIMERASE, PUTATIVE (AFU_ORTHOLOGUE AFUA_7G00360)-RELATED"/>
    <property type="match status" value="1"/>
</dbReference>
<comment type="similarity">
    <text evidence="1">Belongs to the NAD(P)-dependent epimerase/dehydratase family.</text>
</comment>
<sequence length="288" mass="31330">MNTIAVTGGSGKLGTEAVRQLQEAGYEVFSLDSRVSERLRCRQLQVDLADLGQVASALRGADAILHLAAIPAPVGHAHSHIFTNNVVGGFNILEAASLLGIRRVVLGSSTSCYGFAWAERPLAPSYLPVDEEHPHLAQEGYGLSKTLNELTAAMFSRRSGLETVSLRFSLIAAPDEYLKLREALRRPEAFAKILWSYVDLRDAAAACVLALEAEGIGGADVLNITGDDTLSERETPDLVKAYVPEVDSFKRELSGGEPLFDNRRAKQVLGWKPEFSWRDGFPDLQPRG</sequence>
<evidence type="ECO:0000256" key="1">
    <source>
        <dbReference type="ARBA" id="ARBA00007637"/>
    </source>
</evidence>
<name>A0A6H2GVR3_9BACL</name>
<proteinExistence type="inferred from homology"/>
<dbReference type="InterPro" id="IPR001509">
    <property type="entry name" value="Epimerase_deHydtase"/>
</dbReference>
<dbReference type="InterPro" id="IPR036291">
    <property type="entry name" value="NAD(P)-bd_dom_sf"/>
</dbReference>
<protein>
    <submittedName>
        <fullName evidence="5">NAD(P)-dependent oxidoreductase</fullName>
    </submittedName>
</protein>
<dbReference type="GO" id="GO:0016491">
    <property type="term" value="F:oxidoreductase activity"/>
    <property type="evidence" value="ECO:0007669"/>
    <property type="project" value="UniProtKB-KW"/>
</dbReference>
<dbReference type="Proteomes" id="UP000502136">
    <property type="component" value="Chromosome"/>
</dbReference>
<evidence type="ECO:0000313" key="5">
    <source>
        <dbReference type="EMBL" id="QJC51497.1"/>
    </source>
</evidence>
<dbReference type="RefSeq" id="WP_168907144.1">
    <property type="nucleotide sequence ID" value="NZ_CP051428.1"/>
</dbReference>
<dbReference type="KEGG" id="palr:HGI30_08005"/>
<evidence type="ECO:0000313" key="6">
    <source>
        <dbReference type="Proteomes" id="UP000502136"/>
    </source>
</evidence>
<dbReference type="PANTHER" id="PTHR43103">
    <property type="entry name" value="NUCLEOSIDE-DIPHOSPHATE-SUGAR EPIMERASE"/>
    <property type="match status" value="1"/>
</dbReference>
<reference evidence="5 6" key="1">
    <citation type="submission" date="2020-04" db="EMBL/GenBank/DDBJ databases">
        <title>Novel Paenibacillus strain UniB2 isolated from commercial digestive syrup.</title>
        <authorList>
            <person name="Thorat V."/>
            <person name="Kirdat K."/>
            <person name="Tiwarekar B."/>
            <person name="Yadav A."/>
        </authorList>
    </citation>
    <scope>NUCLEOTIDE SEQUENCE [LARGE SCALE GENOMIC DNA]</scope>
    <source>
        <strain evidence="5 6">UniB2</strain>
    </source>
</reference>
<keyword evidence="2" id="KW-0560">Oxidoreductase</keyword>
<accession>A0A6H2GVR3</accession>
<evidence type="ECO:0000256" key="3">
    <source>
        <dbReference type="ARBA" id="ARBA00023027"/>
    </source>
</evidence>
<dbReference type="Pfam" id="PF01370">
    <property type="entry name" value="Epimerase"/>
    <property type="match status" value="1"/>
</dbReference>
<dbReference type="SUPFAM" id="SSF51735">
    <property type="entry name" value="NAD(P)-binding Rossmann-fold domains"/>
    <property type="match status" value="1"/>
</dbReference>
<dbReference type="EMBL" id="CP051428">
    <property type="protein sequence ID" value="QJC51497.1"/>
    <property type="molecule type" value="Genomic_DNA"/>
</dbReference>
<feature type="domain" description="NAD-dependent epimerase/dehydratase" evidence="4">
    <location>
        <begin position="4"/>
        <end position="223"/>
    </location>
</feature>
<organism evidence="5 6">
    <name type="scientific">Paenibacillus albicereus</name>
    <dbReference type="NCBI Taxonomy" id="2726185"/>
    <lineage>
        <taxon>Bacteria</taxon>
        <taxon>Bacillati</taxon>
        <taxon>Bacillota</taxon>
        <taxon>Bacilli</taxon>
        <taxon>Bacillales</taxon>
        <taxon>Paenibacillaceae</taxon>
        <taxon>Paenibacillus</taxon>
    </lineage>
</organism>
<dbReference type="AlphaFoldDB" id="A0A6H2GVR3"/>